<proteinExistence type="predicted"/>
<sequence>MDATRDRDMYWDAPPPPYPGHTHEISEHEARPSSQAPRQPPSPGPSPGPLSTPVSSSATPSTAEFSLSRVVKGYRLEDGRRNYNLGPSVDHPLLRVCTSDAPRFMRTFYKTEVVAVLPNGLDAVATDVVATVEDEPCPARKSHTLITLYDVPDDRGEKTKVHMHALVGFGGRRRGAAAFDMEIDGAPQVFQWRPSRGDEVRAVAGWASGWKLVRMGRPPFRPESRGSVTRTTPPKKRGKGLAGDGGEVVAVIATTMCSTRDFTFAFRGSGLDGSMGGAWATTALASGVWIWWETAKRYF</sequence>
<name>A0A4U6XB36_9PEZI</name>
<evidence type="ECO:0000313" key="2">
    <source>
        <dbReference type="EMBL" id="TKW50927.1"/>
    </source>
</evidence>
<feature type="compositionally biased region" description="Low complexity" evidence="1">
    <location>
        <begin position="51"/>
        <end position="63"/>
    </location>
</feature>
<dbReference type="AlphaFoldDB" id="A0A4U6XB36"/>
<feature type="region of interest" description="Disordered" evidence="1">
    <location>
        <begin position="220"/>
        <end position="243"/>
    </location>
</feature>
<gene>
    <name evidence="2" type="ORF">CTA1_1744</name>
</gene>
<accession>A0A4U6XB36</accession>
<feature type="compositionally biased region" description="Pro residues" evidence="1">
    <location>
        <begin position="38"/>
        <end position="50"/>
    </location>
</feature>
<feature type="compositionally biased region" description="Basic and acidic residues" evidence="1">
    <location>
        <begin position="1"/>
        <end position="10"/>
    </location>
</feature>
<feature type="region of interest" description="Disordered" evidence="1">
    <location>
        <begin position="1"/>
        <end position="63"/>
    </location>
</feature>
<comment type="caution">
    <text evidence="2">The sequence shown here is derived from an EMBL/GenBank/DDBJ whole genome shotgun (WGS) entry which is preliminary data.</text>
</comment>
<keyword evidence="3" id="KW-1185">Reference proteome</keyword>
<protein>
    <submittedName>
        <fullName evidence="2">Uncharacterized protein</fullName>
    </submittedName>
</protein>
<evidence type="ECO:0000256" key="1">
    <source>
        <dbReference type="SAM" id="MobiDB-lite"/>
    </source>
</evidence>
<dbReference type="EMBL" id="PJEX01000349">
    <property type="protein sequence ID" value="TKW50927.1"/>
    <property type="molecule type" value="Genomic_DNA"/>
</dbReference>
<reference evidence="2 3" key="1">
    <citation type="journal article" date="2019" name="PLoS ONE">
        <title>Comparative genome analysis indicates high evolutionary potential of pathogenicity genes in Colletotrichum tanaceti.</title>
        <authorList>
            <person name="Lelwala R.V."/>
            <person name="Korhonen P.K."/>
            <person name="Young N.D."/>
            <person name="Scott J.B."/>
            <person name="Ades P.A."/>
            <person name="Gasser R.B."/>
            <person name="Taylor P.W.J."/>
        </authorList>
    </citation>
    <scope>NUCLEOTIDE SEQUENCE [LARGE SCALE GENOMIC DNA]</scope>
    <source>
        <strain evidence="2">BRIP57314</strain>
    </source>
</reference>
<feature type="compositionally biased region" description="Basic and acidic residues" evidence="1">
    <location>
        <begin position="21"/>
        <end position="31"/>
    </location>
</feature>
<organism evidence="2 3">
    <name type="scientific">Colletotrichum tanaceti</name>
    <dbReference type="NCBI Taxonomy" id="1306861"/>
    <lineage>
        <taxon>Eukaryota</taxon>
        <taxon>Fungi</taxon>
        <taxon>Dikarya</taxon>
        <taxon>Ascomycota</taxon>
        <taxon>Pezizomycotina</taxon>
        <taxon>Sordariomycetes</taxon>
        <taxon>Hypocreomycetidae</taxon>
        <taxon>Glomerellales</taxon>
        <taxon>Glomerellaceae</taxon>
        <taxon>Colletotrichum</taxon>
        <taxon>Colletotrichum destructivum species complex</taxon>
    </lineage>
</organism>
<dbReference type="Proteomes" id="UP000310108">
    <property type="component" value="Unassembled WGS sequence"/>
</dbReference>
<evidence type="ECO:0000313" key="3">
    <source>
        <dbReference type="Proteomes" id="UP000310108"/>
    </source>
</evidence>